<evidence type="ECO:0000256" key="6">
    <source>
        <dbReference type="ARBA" id="ARBA00022755"/>
    </source>
</evidence>
<comment type="similarity">
    <text evidence="2 8">In the C-terminal section; belongs to the purine/pyrimidine phosphoribosyltransferase family.</text>
</comment>
<accession>A0ABN0P111</accession>
<evidence type="ECO:0000313" key="11">
    <source>
        <dbReference type="Proteomes" id="UP000016649"/>
    </source>
</evidence>
<keyword evidence="4 8" id="KW-0328">Glycosyltransferase</keyword>
<dbReference type="InterPro" id="IPR029057">
    <property type="entry name" value="PRTase-like"/>
</dbReference>
<evidence type="ECO:0000256" key="7">
    <source>
        <dbReference type="ARBA" id="ARBA00022962"/>
    </source>
</evidence>
<protein>
    <recommendedName>
        <fullName evidence="3 8">Amidophosphoribosyltransferase</fullName>
        <shortName evidence="8">ATase</shortName>
        <ecNumber evidence="3 8">2.4.2.14</ecNumber>
    </recommendedName>
    <alternativeName>
        <fullName evidence="8">Glutamine phosphoribosylpyrophosphate amidotransferase</fullName>
    </alternativeName>
</protein>
<sequence>MSGICGVFSTNHNNDVVDLIQYGLYALQHRGQEGCGIVTIDKQRTYELKRRKGLLSEILTQDIINDIKGFAGIGMVKYAFGDHMKYEPVMPYIYNTDDGNTVLAIDGNIVNKDFCISRLVEKINSEESELKDYISSLEGIFCIVYISKNKMIVIRDKHGIKPLCIGRLNDTFVACSETCALDAMGAVFIKDIERGEIYIKSKDTEKSLFSEQGAPHLCLFEMIYIARPDSCIDGINVYQARYAMGKKLYEECKTKADIVIGSPDSGLIAAKGYAKAANIEFVDGILRNRYIQRTFIKPRQKERQECVGIKLTALRANIKDKELILVDDSIVRGTTIKRIIKILKDAGAKKIHIRIASPPVVGTEKYTIDIPEKEHLIAYNKTVEQIRQELGCDSLYYLSLDGIKSCCGNKGYYDTYFTGKNPIQGGDDGVNL</sequence>
<dbReference type="InterPro" id="IPR029055">
    <property type="entry name" value="Ntn_hydrolases_N"/>
</dbReference>
<reference evidence="10 11" key="1">
    <citation type="submission" date="2013-08" db="EMBL/GenBank/DDBJ databases">
        <authorList>
            <person name="Weinstock G."/>
            <person name="Sodergren E."/>
            <person name="Wylie T."/>
            <person name="Fulton L."/>
            <person name="Fulton R."/>
            <person name="Fronick C."/>
            <person name="O'Laughlin M."/>
            <person name="Godfrey J."/>
            <person name="Miner T."/>
            <person name="Herter B."/>
            <person name="Appelbaum E."/>
            <person name="Cordes M."/>
            <person name="Lek S."/>
            <person name="Wollam A."/>
            <person name="Pepin K.H."/>
            <person name="Palsikar V.B."/>
            <person name="Mitreva M."/>
            <person name="Wilson R.K."/>
        </authorList>
    </citation>
    <scope>NUCLEOTIDE SEQUENCE [LARGE SCALE GENOMIC DNA]</scope>
    <source>
        <strain evidence="10 11">ATCC 700332</strain>
    </source>
</reference>
<name>A0ABN0P111_TRELE</name>
<dbReference type="Pfam" id="PF00156">
    <property type="entry name" value="Pribosyltran"/>
    <property type="match status" value="1"/>
</dbReference>
<keyword evidence="11" id="KW-1185">Reference proteome</keyword>
<evidence type="ECO:0000256" key="1">
    <source>
        <dbReference type="ARBA" id="ARBA00005209"/>
    </source>
</evidence>
<dbReference type="SUPFAM" id="SSF56235">
    <property type="entry name" value="N-terminal nucleophile aminohydrolases (Ntn hydrolases)"/>
    <property type="match status" value="1"/>
</dbReference>
<evidence type="ECO:0000256" key="3">
    <source>
        <dbReference type="ARBA" id="ARBA00011941"/>
    </source>
</evidence>
<dbReference type="CDD" id="cd06223">
    <property type="entry name" value="PRTases_typeI"/>
    <property type="match status" value="1"/>
</dbReference>
<comment type="catalytic activity">
    <reaction evidence="8">
        <text>5-phospho-beta-D-ribosylamine + L-glutamate + diphosphate = 5-phospho-alpha-D-ribose 1-diphosphate + L-glutamine + H2O</text>
        <dbReference type="Rhea" id="RHEA:14905"/>
        <dbReference type="ChEBI" id="CHEBI:15377"/>
        <dbReference type="ChEBI" id="CHEBI:29985"/>
        <dbReference type="ChEBI" id="CHEBI:33019"/>
        <dbReference type="ChEBI" id="CHEBI:58017"/>
        <dbReference type="ChEBI" id="CHEBI:58359"/>
        <dbReference type="ChEBI" id="CHEBI:58681"/>
        <dbReference type="EC" id="2.4.2.14"/>
    </reaction>
</comment>
<dbReference type="InterPro" id="IPR005854">
    <property type="entry name" value="PurF"/>
</dbReference>
<evidence type="ECO:0000256" key="5">
    <source>
        <dbReference type="ARBA" id="ARBA00022679"/>
    </source>
</evidence>
<comment type="pathway">
    <text evidence="1 8">Purine metabolism; IMP biosynthesis via de novo pathway; N(1)-(5-phospho-D-ribosyl)glycinamide from 5-phospho-alpha-D-ribose 1-diphosphate: step 1/2.</text>
</comment>
<feature type="domain" description="Glutamine amidotransferase type-2" evidence="9">
    <location>
        <begin position="5"/>
        <end position="203"/>
    </location>
</feature>
<evidence type="ECO:0000256" key="2">
    <source>
        <dbReference type="ARBA" id="ARBA00010138"/>
    </source>
</evidence>
<dbReference type="Pfam" id="PF13537">
    <property type="entry name" value="GATase_7"/>
    <property type="match status" value="1"/>
</dbReference>
<gene>
    <name evidence="10" type="ORF">HMPREF9193_00461</name>
</gene>
<evidence type="ECO:0000259" key="9">
    <source>
        <dbReference type="PROSITE" id="PS51278"/>
    </source>
</evidence>
<dbReference type="Gene3D" id="3.40.50.2020">
    <property type="match status" value="1"/>
</dbReference>
<keyword evidence="6 8" id="KW-0658">Purine biosynthesis</keyword>
<evidence type="ECO:0000256" key="4">
    <source>
        <dbReference type="ARBA" id="ARBA00022676"/>
    </source>
</evidence>
<dbReference type="Gene3D" id="3.60.20.10">
    <property type="entry name" value="Glutamine Phosphoribosylpyrophosphate, subunit 1, domain 1"/>
    <property type="match status" value="2"/>
</dbReference>
<evidence type="ECO:0000256" key="8">
    <source>
        <dbReference type="PIRNR" id="PIRNR000485"/>
    </source>
</evidence>
<dbReference type="Proteomes" id="UP000016649">
    <property type="component" value="Unassembled WGS sequence"/>
</dbReference>
<organism evidence="10 11">
    <name type="scientific">Treponema lecithinolyticum ATCC 700332</name>
    <dbReference type="NCBI Taxonomy" id="1321815"/>
    <lineage>
        <taxon>Bacteria</taxon>
        <taxon>Pseudomonadati</taxon>
        <taxon>Spirochaetota</taxon>
        <taxon>Spirochaetia</taxon>
        <taxon>Spirochaetales</taxon>
        <taxon>Treponemataceae</taxon>
        <taxon>Treponema</taxon>
    </lineage>
</organism>
<dbReference type="EC" id="2.4.2.14" evidence="3 8"/>
<dbReference type="PROSITE" id="PS51278">
    <property type="entry name" value="GATASE_TYPE_2"/>
    <property type="match status" value="1"/>
</dbReference>
<dbReference type="SUPFAM" id="SSF53271">
    <property type="entry name" value="PRTase-like"/>
    <property type="match status" value="1"/>
</dbReference>
<dbReference type="PIRSF" id="PIRSF000485">
    <property type="entry name" value="Amd_phspho_trans"/>
    <property type="match status" value="1"/>
</dbReference>
<keyword evidence="7" id="KW-0315">Glutamine amidotransferase</keyword>
<proteinExistence type="inferred from homology"/>
<dbReference type="InterPro" id="IPR000836">
    <property type="entry name" value="PRTase_dom"/>
</dbReference>
<keyword evidence="5 8" id="KW-0808">Transferase</keyword>
<dbReference type="PANTHER" id="PTHR11907">
    <property type="entry name" value="AMIDOPHOSPHORIBOSYLTRANSFERASE"/>
    <property type="match status" value="1"/>
</dbReference>
<evidence type="ECO:0000313" key="10">
    <source>
        <dbReference type="EMBL" id="ERJ94106.1"/>
    </source>
</evidence>
<dbReference type="InterPro" id="IPR017932">
    <property type="entry name" value="GATase_2_dom"/>
</dbReference>
<comment type="caution">
    <text evidence="10">The sequence shown here is derived from an EMBL/GenBank/DDBJ whole genome shotgun (WGS) entry which is preliminary data.</text>
</comment>
<dbReference type="RefSeq" id="WP_021686862.1">
    <property type="nucleotide sequence ID" value="NZ_KI260561.1"/>
</dbReference>
<dbReference type="EMBL" id="AWVH01000006">
    <property type="protein sequence ID" value="ERJ94106.1"/>
    <property type="molecule type" value="Genomic_DNA"/>
</dbReference>